<feature type="transmembrane region" description="Helical" evidence="1">
    <location>
        <begin position="154"/>
        <end position="174"/>
    </location>
</feature>
<gene>
    <name evidence="2" type="ORF">DV707_09250</name>
</gene>
<evidence type="ECO:0000313" key="3">
    <source>
        <dbReference type="Proteomes" id="UP000296733"/>
    </source>
</evidence>
<sequence length="306" mass="30714">MRGGIDALLAYVRPAFMFPAVGMSAYGGALAPAPAFEWPIAALHAGTVGLALFVAHLRDGYVDGHLREEETPRLSVAAFRRSIWAGSAGVVALSGLLAALSGIVPALSTVALLALALLHAPYLDRHPVTVTVDYPVGIGIALIGGHAAQATVPATAAAVAALFVGLLAGIKVGIDRLDEPFDRSIGKRTLPVAFGPERADRIAAGLFLLTAAGTVGVGLSGTAGFLPVTPAPAVGAAFVPAACLLATARLAPERAVRVQMALTYAFAALLFLSACDSGCAGIAVVEGSLDVLGQGGLDALARAIGG</sequence>
<dbReference type="AlphaFoldDB" id="A0A4D6H3G7"/>
<feature type="transmembrane region" description="Helical" evidence="1">
    <location>
        <begin position="263"/>
        <end position="285"/>
    </location>
</feature>
<keyword evidence="1" id="KW-0812">Transmembrane</keyword>
<feature type="transmembrane region" description="Helical" evidence="1">
    <location>
        <begin position="7"/>
        <end position="26"/>
    </location>
</feature>
<dbReference type="Proteomes" id="UP000296733">
    <property type="component" value="Chromosome"/>
</dbReference>
<feature type="transmembrane region" description="Helical" evidence="1">
    <location>
        <begin position="232"/>
        <end position="251"/>
    </location>
</feature>
<organism evidence="2 3">
    <name type="scientific">Halobellus limi</name>
    <dbReference type="NCBI Taxonomy" id="699433"/>
    <lineage>
        <taxon>Archaea</taxon>
        <taxon>Methanobacteriati</taxon>
        <taxon>Methanobacteriota</taxon>
        <taxon>Stenosarchaea group</taxon>
        <taxon>Halobacteria</taxon>
        <taxon>Halobacteriales</taxon>
        <taxon>Haloferacaceae</taxon>
        <taxon>Halobellus</taxon>
    </lineage>
</organism>
<name>A0A4D6H3G7_9EURY</name>
<evidence type="ECO:0008006" key="4">
    <source>
        <dbReference type="Google" id="ProtNLM"/>
    </source>
</evidence>
<keyword evidence="1" id="KW-0472">Membrane</keyword>
<keyword evidence="1" id="KW-1133">Transmembrane helix</keyword>
<reference evidence="2 3" key="1">
    <citation type="journal article" date="2019" name="Nat. Commun.">
        <title>A new type of DNA phosphorothioation-based antiviral system in archaea.</title>
        <authorList>
            <person name="Xiong L."/>
            <person name="Liu S."/>
            <person name="Chen S."/>
            <person name="Xiao Y."/>
            <person name="Zhu B."/>
            <person name="Gao Y."/>
            <person name="Zhang Y."/>
            <person name="Chen B."/>
            <person name="Luo J."/>
            <person name="Deng Z."/>
            <person name="Chen X."/>
            <person name="Wang L."/>
            <person name="Chen S."/>
        </authorList>
    </citation>
    <scope>NUCLEOTIDE SEQUENCE [LARGE SCALE GENOMIC DNA]</scope>
    <source>
        <strain evidence="2 3">CGMCC 1.10331</strain>
    </source>
</reference>
<dbReference type="KEGG" id="hlm:DV707_09250"/>
<feature type="transmembrane region" description="Helical" evidence="1">
    <location>
        <begin position="38"/>
        <end position="57"/>
    </location>
</feature>
<dbReference type="EMBL" id="CP031311">
    <property type="protein sequence ID" value="QCC47826.1"/>
    <property type="molecule type" value="Genomic_DNA"/>
</dbReference>
<accession>A0A4D6H3G7</accession>
<evidence type="ECO:0000256" key="1">
    <source>
        <dbReference type="SAM" id="Phobius"/>
    </source>
</evidence>
<proteinExistence type="predicted"/>
<evidence type="ECO:0000313" key="2">
    <source>
        <dbReference type="EMBL" id="QCC47826.1"/>
    </source>
</evidence>
<feature type="transmembrane region" description="Helical" evidence="1">
    <location>
        <begin position="206"/>
        <end position="226"/>
    </location>
</feature>
<protein>
    <recommendedName>
        <fullName evidence="4">4-hydroxybenzoate polyprenyltransferase</fullName>
    </recommendedName>
</protein>